<sequence>MLFLRYISFYKPINTMLNRRNFLKSSGVIGLSALFLPQAEAALFNAANHPLGVQLYTLFNTIDADVKGSLKKLAAIGYKEIESAFSKQPGYYGMTPKQFAALCKSLGLSWKSHHVLGAPFKLPPGAKMPLGADGKPIKLSAVKNLKYNMQELVDQAAEGGVPFLVCANTPTATTAEIKSSIDVLTKTGEACKKAGLQLCYHNHDMEFKAVDGKLPYNMLLDEINPELLKMELDLAWATKAKVDIPAMFAKHAGRFPLLHVKDITANSVLGPVGSGIVDFKTVFANAAVGGVKHYFVEHDMPKDAYASLTQSYKALRAMGL</sequence>
<dbReference type="SUPFAM" id="SSF51658">
    <property type="entry name" value="Xylose isomerase-like"/>
    <property type="match status" value="1"/>
</dbReference>
<comment type="caution">
    <text evidence="2">The sequence shown here is derived from an EMBL/GenBank/DDBJ whole genome shotgun (WGS) entry which is preliminary data.</text>
</comment>
<proteinExistence type="predicted"/>
<dbReference type="EMBL" id="MPPL01000001">
    <property type="protein sequence ID" value="OKS87913.1"/>
    <property type="molecule type" value="Genomic_DNA"/>
</dbReference>
<dbReference type="AlphaFoldDB" id="A0A1Q6A1M8"/>
<dbReference type="Gene3D" id="3.20.20.150">
    <property type="entry name" value="Divalent-metal-dependent TIM barrel enzymes"/>
    <property type="match status" value="1"/>
</dbReference>
<dbReference type="InterPro" id="IPR050312">
    <property type="entry name" value="IolE/XylAMocC-like"/>
</dbReference>
<accession>A0A1Q6A1M8</accession>
<dbReference type="InterPro" id="IPR019546">
    <property type="entry name" value="TAT_signal_bac_arc"/>
</dbReference>
<dbReference type="PANTHER" id="PTHR12110">
    <property type="entry name" value="HYDROXYPYRUVATE ISOMERASE"/>
    <property type="match status" value="1"/>
</dbReference>
<reference evidence="2 3" key="1">
    <citation type="submission" date="2016-11" db="EMBL/GenBank/DDBJ databases">
        <title>Whole Genome Sequencing of Mucilaginibacter polytrichastri RG4-7(T) isolated from the moss sample.</title>
        <authorList>
            <person name="Li Y."/>
        </authorList>
    </citation>
    <scope>NUCLEOTIDE SEQUENCE [LARGE SCALE GENOMIC DNA]</scope>
    <source>
        <strain evidence="2 3">RG4-7</strain>
    </source>
</reference>
<protein>
    <recommendedName>
        <fullName evidence="1">Xylose isomerase-like TIM barrel domain-containing protein</fullName>
    </recommendedName>
</protein>
<dbReference type="Pfam" id="PF01261">
    <property type="entry name" value="AP_endonuc_2"/>
    <property type="match status" value="1"/>
</dbReference>
<dbReference type="Proteomes" id="UP000186720">
    <property type="component" value="Unassembled WGS sequence"/>
</dbReference>
<evidence type="ECO:0000313" key="2">
    <source>
        <dbReference type="EMBL" id="OKS87913.1"/>
    </source>
</evidence>
<feature type="domain" description="Xylose isomerase-like TIM barrel" evidence="1">
    <location>
        <begin position="71"/>
        <end position="290"/>
    </location>
</feature>
<evidence type="ECO:0000259" key="1">
    <source>
        <dbReference type="Pfam" id="PF01261"/>
    </source>
</evidence>
<dbReference type="InterPro" id="IPR006311">
    <property type="entry name" value="TAT_signal"/>
</dbReference>
<dbReference type="NCBIfam" id="TIGR01409">
    <property type="entry name" value="TAT_signal_seq"/>
    <property type="match status" value="1"/>
</dbReference>
<evidence type="ECO:0000313" key="3">
    <source>
        <dbReference type="Proteomes" id="UP000186720"/>
    </source>
</evidence>
<name>A0A1Q6A1M8_9SPHI</name>
<dbReference type="InterPro" id="IPR036237">
    <property type="entry name" value="Xyl_isomerase-like_sf"/>
</dbReference>
<dbReference type="PANTHER" id="PTHR12110:SF41">
    <property type="entry name" value="INOSOSE DEHYDRATASE"/>
    <property type="match status" value="1"/>
</dbReference>
<gene>
    <name evidence="2" type="ORF">RG47T_3376</name>
</gene>
<keyword evidence="3" id="KW-1185">Reference proteome</keyword>
<dbReference type="PROSITE" id="PS51318">
    <property type="entry name" value="TAT"/>
    <property type="match status" value="1"/>
</dbReference>
<dbReference type="STRING" id="1302689.RG47T_3376"/>
<dbReference type="InterPro" id="IPR013022">
    <property type="entry name" value="Xyl_isomerase-like_TIM-brl"/>
</dbReference>
<organism evidence="2 3">
    <name type="scientific">Mucilaginibacter polytrichastri</name>
    <dbReference type="NCBI Taxonomy" id="1302689"/>
    <lineage>
        <taxon>Bacteria</taxon>
        <taxon>Pseudomonadati</taxon>
        <taxon>Bacteroidota</taxon>
        <taxon>Sphingobacteriia</taxon>
        <taxon>Sphingobacteriales</taxon>
        <taxon>Sphingobacteriaceae</taxon>
        <taxon>Mucilaginibacter</taxon>
    </lineage>
</organism>